<keyword evidence="3 4" id="KW-0326">Glycosidase</keyword>
<dbReference type="Pfam" id="PF00295">
    <property type="entry name" value="Glyco_hydro_28"/>
    <property type="match status" value="1"/>
</dbReference>
<evidence type="ECO:0000313" key="6">
    <source>
        <dbReference type="Proteomes" id="UP000199302"/>
    </source>
</evidence>
<evidence type="ECO:0000256" key="2">
    <source>
        <dbReference type="ARBA" id="ARBA00022801"/>
    </source>
</evidence>
<gene>
    <name evidence="5" type="ORF">SAMN04515673_11726</name>
</gene>
<dbReference type="PANTHER" id="PTHR31339">
    <property type="entry name" value="PECTIN LYASE-RELATED"/>
    <property type="match status" value="1"/>
</dbReference>
<evidence type="ECO:0000256" key="3">
    <source>
        <dbReference type="ARBA" id="ARBA00023295"/>
    </source>
</evidence>
<reference evidence="5 6" key="1">
    <citation type="submission" date="2016-10" db="EMBL/GenBank/DDBJ databases">
        <authorList>
            <person name="de Groot N.N."/>
        </authorList>
    </citation>
    <scope>NUCLEOTIDE SEQUENCE [LARGE SCALE GENOMIC DNA]</scope>
    <source>
        <strain evidence="6">KMM 9023,NRIC 0796,JCM 17311,KCTC 23692</strain>
    </source>
</reference>
<comment type="similarity">
    <text evidence="1 4">Belongs to the glycosyl hydrolase 28 family.</text>
</comment>
<dbReference type="GO" id="GO:0004650">
    <property type="term" value="F:polygalacturonase activity"/>
    <property type="evidence" value="ECO:0007669"/>
    <property type="project" value="InterPro"/>
</dbReference>
<dbReference type="PANTHER" id="PTHR31339:SF9">
    <property type="entry name" value="PLASMIN AND FIBRONECTIN-BINDING PROTEIN A"/>
    <property type="match status" value="1"/>
</dbReference>
<keyword evidence="6" id="KW-1185">Reference proteome</keyword>
<dbReference type="EMBL" id="FOYI01000017">
    <property type="protein sequence ID" value="SFR19593.1"/>
    <property type="molecule type" value="Genomic_DNA"/>
</dbReference>
<organism evidence="5 6">
    <name type="scientific">Poseidonocella sedimentorum</name>
    <dbReference type="NCBI Taxonomy" id="871652"/>
    <lineage>
        <taxon>Bacteria</taxon>
        <taxon>Pseudomonadati</taxon>
        <taxon>Pseudomonadota</taxon>
        <taxon>Alphaproteobacteria</taxon>
        <taxon>Rhodobacterales</taxon>
        <taxon>Roseobacteraceae</taxon>
        <taxon>Poseidonocella</taxon>
    </lineage>
</organism>
<dbReference type="InterPro" id="IPR051801">
    <property type="entry name" value="GH28_Enzymes"/>
</dbReference>
<dbReference type="GO" id="GO:0005975">
    <property type="term" value="P:carbohydrate metabolic process"/>
    <property type="evidence" value="ECO:0007669"/>
    <property type="project" value="InterPro"/>
</dbReference>
<protein>
    <submittedName>
        <fullName evidence="5">Polygalacturonase</fullName>
    </submittedName>
</protein>
<keyword evidence="2 4" id="KW-0378">Hydrolase</keyword>
<evidence type="ECO:0000256" key="4">
    <source>
        <dbReference type="RuleBase" id="RU361169"/>
    </source>
</evidence>
<dbReference type="OrthoDB" id="9795222at2"/>
<dbReference type="PROSITE" id="PS00502">
    <property type="entry name" value="POLYGALACTURONASE"/>
    <property type="match status" value="1"/>
</dbReference>
<dbReference type="InterPro" id="IPR000743">
    <property type="entry name" value="Glyco_hydro_28"/>
</dbReference>
<dbReference type="SMART" id="SM00710">
    <property type="entry name" value="PbH1"/>
    <property type="match status" value="4"/>
</dbReference>
<dbReference type="STRING" id="871652.SAMN04515673_11726"/>
<dbReference type="SUPFAM" id="SSF51126">
    <property type="entry name" value="Pectin lyase-like"/>
    <property type="match status" value="1"/>
</dbReference>
<accession>A0A1I6EP82</accession>
<dbReference type="InterPro" id="IPR012334">
    <property type="entry name" value="Pectin_lyas_fold"/>
</dbReference>
<dbReference type="InterPro" id="IPR006626">
    <property type="entry name" value="PbH1"/>
</dbReference>
<dbReference type="Gene3D" id="2.160.20.10">
    <property type="entry name" value="Single-stranded right-handed beta-helix, Pectin lyase-like"/>
    <property type="match status" value="1"/>
</dbReference>
<evidence type="ECO:0000256" key="1">
    <source>
        <dbReference type="ARBA" id="ARBA00008834"/>
    </source>
</evidence>
<evidence type="ECO:0000313" key="5">
    <source>
        <dbReference type="EMBL" id="SFR19593.1"/>
    </source>
</evidence>
<dbReference type="AlphaFoldDB" id="A0A1I6EP82"/>
<dbReference type="RefSeq" id="WP_092082561.1">
    <property type="nucleotide sequence ID" value="NZ_FOYI01000017.1"/>
</dbReference>
<proteinExistence type="inferred from homology"/>
<dbReference type="InterPro" id="IPR011050">
    <property type="entry name" value="Pectin_lyase_fold/virulence"/>
</dbReference>
<sequence>MAPLRVLATSARTLSLLVTPPGTRYHLPRPIGWSLEEVGGGPVAQGTLKTAALFLGGLEPDRAYRLRCDLGTLDLRTAPCAGMIDAAEFGADPARADNAPALQEAIAATPLGGTLRLGPGRFESRPIFLKSAMTLLLDGAELAAVAGREDWPILPARDAAGRPLGSWEGLPEPCFAALVTAQDAHDLTITGRGIIDGGGDRGDWWSWPKETRQGARRPRTLHLAYCDRASISGVTIRNSPSWTVHPYRCRDLTVAALRIENPPESPNTDGLNPESCEDVRIEGVAISVGDDCIAIKAGKRAPGQTDHLAPTRGLTIANCLMERGHGAVVLGSEMSGGIHDVTIRACDFDRTDRGIRLKTRRGRGGEISNLKVEDVVMRGVPTPLAVNAFYFCDPDGKDGWVQSRAPAPVDDTTPRIRDISLRRIEARGVEIAAAALLGLPEAPVTGIEISDFRVSFAEGAKAAAPLMTLGCPEMRHAAVWAEFAEITGALTPAPPQEEDLTPC</sequence>
<name>A0A1I6EP82_9RHOB</name>
<dbReference type="Proteomes" id="UP000199302">
    <property type="component" value="Unassembled WGS sequence"/>
</dbReference>